<evidence type="ECO:0000313" key="5">
    <source>
        <dbReference type="Proteomes" id="UP000620075"/>
    </source>
</evidence>
<proteinExistence type="predicted"/>
<dbReference type="NCBIfam" id="TIGR02937">
    <property type="entry name" value="sigma70-ECF"/>
    <property type="match status" value="1"/>
</dbReference>
<evidence type="ECO:0000256" key="1">
    <source>
        <dbReference type="ARBA" id="ARBA00011344"/>
    </source>
</evidence>
<evidence type="ECO:0000259" key="3">
    <source>
        <dbReference type="Pfam" id="PF08281"/>
    </source>
</evidence>
<dbReference type="InterPro" id="IPR013249">
    <property type="entry name" value="RNA_pol_sigma70_r4_t2"/>
</dbReference>
<dbReference type="InterPro" id="IPR013325">
    <property type="entry name" value="RNA_pol_sigma_r2"/>
</dbReference>
<feature type="domain" description="RNA polymerase sigma factor 70 region 4 type 2" evidence="3">
    <location>
        <begin position="110"/>
        <end position="158"/>
    </location>
</feature>
<dbReference type="GO" id="GO:0006352">
    <property type="term" value="P:DNA-templated transcription initiation"/>
    <property type="evidence" value="ECO:0007669"/>
    <property type="project" value="InterPro"/>
</dbReference>
<dbReference type="SUPFAM" id="SSF88946">
    <property type="entry name" value="Sigma2 domain of RNA polymerase sigma factors"/>
    <property type="match status" value="1"/>
</dbReference>
<reference evidence="4 5" key="1">
    <citation type="submission" date="2020-10" db="EMBL/GenBank/DDBJ databases">
        <title>Ca. Dormibacterota MAGs.</title>
        <authorList>
            <person name="Montgomery K."/>
        </authorList>
    </citation>
    <scope>NUCLEOTIDE SEQUENCE [LARGE SCALE GENOMIC DNA]</scope>
    <source>
        <strain evidence="4">SC8811_S16_3</strain>
    </source>
</reference>
<dbReference type="SUPFAM" id="SSF88659">
    <property type="entry name" value="Sigma3 and sigma4 domains of RNA polymerase sigma factors"/>
    <property type="match status" value="1"/>
</dbReference>
<evidence type="ECO:0000259" key="2">
    <source>
        <dbReference type="Pfam" id="PF04542"/>
    </source>
</evidence>
<dbReference type="CDD" id="cd06171">
    <property type="entry name" value="Sigma70_r4"/>
    <property type="match status" value="1"/>
</dbReference>
<evidence type="ECO:0000313" key="4">
    <source>
        <dbReference type="EMBL" id="MBJ7601583.1"/>
    </source>
</evidence>
<organism evidence="4 5">
    <name type="scientific">Candidatus Dormiibacter inghamiae</name>
    <dbReference type="NCBI Taxonomy" id="3127013"/>
    <lineage>
        <taxon>Bacteria</taxon>
        <taxon>Bacillati</taxon>
        <taxon>Candidatus Dormiibacterota</taxon>
        <taxon>Candidatus Dormibacteria</taxon>
        <taxon>Candidatus Dormibacterales</taxon>
        <taxon>Candidatus Dormibacteraceae</taxon>
        <taxon>Candidatus Dormiibacter</taxon>
    </lineage>
</organism>
<gene>
    <name evidence="4" type="primary">sigJ</name>
    <name evidence="4" type="ORF">JF888_00040</name>
</gene>
<dbReference type="Gene3D" id="1.10.1740.10">
    <property type="match status" value="1"/>
</dbReference>
<dbReference type="InterPro" id="IPR007627">
    <property type="entry name" value="RNA_pol_sigma70_r2"/>
</dbReference>
<dbReference type="InterPro" id="IPR014284">
    <property type="entry name" value="RNA_pol_sigma-70_dom"/>
</dbReference>
<dbReference type="InterPro" id="IPR036388">
    <property type="entry name" value="WH-like_DNA-bd_sf"/>
</dbReference>
<comment type="caution">
    <text evidence="4">The sequence shown here is derived from an EMBL/GenBank/DDBJ whole genome shotgun (WGS) entry which is preliminary data.</text>
</comment>
<dbReference type="RefSeq" id="WP_338175935.1">
    <property type="nucleotide sequence ID" value="NZ_JAEKNQ010000001.1"/>
</dbReference>
<dbReference type="Pfam" id="PF04542">
    <property type="entry name" value="Sigma70_r2"/>
    <property type="match status" value="1"/>
</dbReference>
<comment type="subunit">
    <text evidence="1">Interacts transiently with the RNA polymerase catalytic core formed by RpoA, RpoB, RpoC and RpoZ (2 alpha, 1 beta, 1 beta' and 1 omega subunit) to form the RNA polymerase holoenzyme that can initiate transcription.</text>
</comment>
<protein>
    <submittedName>
        <fullName evidence="4">RNA polymerase sigma factor SigJ</fullName>
    </submittedName>
</protein>
<dbReference type="AlphaFoldDB" id="A0A934KFG2"/>
<dbReference type="Gene3D" id="1.10.10.10">
    <property type="entry name" value="Winged helix-like DNA-binding domain superfamily/Winged helix DNA-binding domain"/>
    <property type="match status" value="1"/>
</dbReference>
<dbReference type="InterPro" id="IPR013324">
    <property type="entry name" value="RNA_pol_sigma_r3/r4-like"/>
</dbReference>
<dbReference type="InterPro" id="IPR032710">
    <property type="entry name" value="NTF2-like_dom_sf"/>
</dbReference>
<feature type="domain" description="RNA polymerase sigma-70 region 2" evidence="2">
    <location>
        <begin position="6"/>
        <end position="68"/>
    </location>
</feature>
<dbReference type="InterPro" id="IPR052704">
    <property type="entry name" value="ECF_Sigma-70_Domain"/>
</dbReference>
<dbReference type="SUPFAM" id="SSF54427">
    <property type="entry name" value="NTF2-like"/>
    <property type="match status" value="1"/>
</dbReference>
<dbReference type="PANTHER" id="PTHR30173">
    <property type="entry name" value="SIGMA 19 FACTOR"/>
    <property type="match status" value="1"/>
</dbReference>
<dbReference type="GO" id="GO:0003677">
    <property type="term" value="F:DNA binding"/>
    <property type="evidence" value="ECO:0007669"/>
    <property type="project" value="InterPro"/>
</dbReference>
<dbReference type="PANTHER" id="PTHR30173:SF36">
    <property type="entry name" value="ECF RNA POLYMERASE SIGMA FACTOR SIGJ"/>
    <property type="match status" value="1"/>
</dbReference>
<dbReference type="NCBIfam" id="NF007214">
    <property type="entry name" value="PRK09636.1"/>
    <property type="match status" value="1"/>
</dbReference>
<accession>A0A934KFG2</accession>
<dbReference type="Proteomes" id="UP000620075">
    <property type="component" value="Unassembled WGS sequence"/>
</dbReference>
<sequence>MSVAVFEGLRSLLFSVAYRLLGQAADAEDIVQEAWLRYARAGEDVDDPRAWLLRVTTRLCLDELRSARVRRELYVGPWLPEPVLTGAAGSAADPFANVARRELLSLGAVALLEKLSPAERAVFVLREALELSHAEIGRAVGVSEAGSRQLLARGRRRLAGEPGRRPASGEAQRELVAALLAAFESGDSKPLIARLREDLILFSDGGGEVAAALRPVFGRDKVLRFMVGVRGKVATGTRAAIEEVNGEPALVLHVDGVPTAVIAVVLDEAGYVVRFLLVNAPRKLDYVRRQVPHLRDSVTSQAAISSKG</sequence>
<dbReference type="GO" id="GO:0016987">
    <property type="term" value="F:sigma factor activity"/>
    <property type="evidence" value="ECO:0007669"/>
    <property type="project" value="InterPro"/>
</dbReference>
<dbReference type="EMBL" id="JAEKNQ010000001">
    <property type="protein sequence ID" value="MBJ7601583.1"/>
    <property type="molecule type" value="Genomic_DNA"/>
</dbReference>
<dbReference type="Pfam" id="PF08281">
    <property type="entry name" value="Sigma70_r4_2"/>
    <property type="match status" value="1"/>
</dbReference>
<name>A0A934KFG2_9BACT</name>